<dbReference type="OrthoDB" id="6064582at2"/>
<evidence type="ECO:0000313" key="2">
    <source>
        <dbReference type="Proteomes" id="UP000198807"/>
    </source>
</evidence>
<organism evidence="1 2">
    <name type="scientific">Halomonas daqiaonensis</name>
    <dbReference type="NCBI Taxonomy" id="650850"/>
    <lineage>
        <taxon>Bacteria</taxon>
        <taxon>Pseudomonadati</taxon>
        <taxon>Pseudomonadota</taxon>
        <taxon>Gammaproteobacteria</taxon>
        <taxon>Oceanospirillales</taxon>
        <taxon>Halomonadaceae</taxon>
        <taxon>Halomonas</taxon>
    </lineage>
</organism>
<keyword evidence="2" id="KW-1185">Reference proteome</keyword>
<sequence length="397" mass="46355">MLITRHLEEPCPKCGVSGKYGNVNVGRNILNRGCNNCREWMRHPLPDIRKKVIYLDQFFLSHAFRDQEQPFIDAANRIKDMASRQLVVCPYSSVHTDETHLWRHEQQEDLYKFIKQTARGYQFNEAYEIKQEQMYRAFDAFRSETDIIHPIEECDAFREDIHRWDDYFWINIRPFLGDLEAMRQGKAAAIEGLVDLFPEWRKLTTSFEEDVNMEARGYGKSLLDQYLKMVVNVGTGSLNSYMEAPIDTMYVESLLHCDSSTMEIDDRLKRIGEFFSSPHFTNIPNVRISCGIFAVLRKMVKNGAYTNLANARRKLAGLFYDSECISVFGPYSDAIFIDRVMKQWCEDPEAMLLEPHDTKVYSVAGWDDFHSYLDSLEENYTDDIREALNLFYPGVYA</sequence>
<accession>A0A1H7S0I3</accession>
<dbReference type="STRING" id="650850.SAMN04488129_113100"/>
<name>A0A1H7S0I3_9GAMM</name>
<dbReference type="RefSeq" id="WP_139195517.1">
    <property type="nucleotide sequence ID" value="NZ_FOBC01000013.1"/>
</dbReference>
<reference evidence="2" key="1">
    <citation type="submission" date="2016-10" db="EMBL/GenBank/DDBJ databases">
        <authorList>
            <person name="Varghese N."/>
            <person name="Submissions S."/>
        </authorList>
    </citation>
    <scope>NUCLEOTIDE SEQUENCE [LARGE SCALE GENOMIC DNA]</scope>
    <source>
        <strain evidence="2">CGMCC 1.9150</strain>
    </source>
</reference>
<dbReference type="EMBL" id="FOBC01000013">
    <property type="protein sequence ID" value="SEL66091.1"/>
    <property type="molecule type" value="Genomic_DNA"/>
</dbReference>
<dbReference type="AlphaFoldDB" id="A0A1H7S0I3"/>
<dbReference type="Proteomes" id="UP000198807">
    <property type="component" value="Unassembled WGS sequence"/>
</dbReference>
<gene>
    <name evidence="1" type="ORF">SAMN04488129_113100</name>
</gene>
<proteinExistence type="predicted"/>
<protein>
    <submittedName>
        <fullName evidence="1">Uncharacterized protein</fullName>
    </submittedName>
</protein>
<evidence type="ECO:0000313" key="1">
    <source>
        <dbReference type="EMBL" id="SEL66091.1"/>
    </source>
</evidence>